<evidence type="ECO:0000313" key="1">
    <source>
        <dbReference type="EMBL" id="KAK4026929.1"/>
    </source>
</evidence>
<dbReference type="Proteomes" id="UP001234178">
    <property type="component" value="Unassembled WGS sequence"/>
</dbReference>
<sequence>MQGFRSSPMAQIHNPDVLFNAPGMKLQSAHDEDIPTLNELFASAFVTPTLQHDAPNLSIEIRLLRPRRSVGGAH</sequence>
<name>A0ABR0AP85_9CRUS</name>
<accession>A0ABR0AP85</accession>
<organism evidence="1 2">
    <name type="scientific">Daphnia magna</name>
    <dbReference type="NCBI Taxonomy" id="35525"/>
    <lineage>
        <taxon>Eukaryota</taxon>
        <taxon>Metazoa</taxon>
        <taxon>Ecdysozoa</taxon>
        <taxon>Arthropoda</taxon>
        <taxon>Crustacea</taxon>
        <taxon>Branchiopoda</taxon>
        <taxon>Diplostraca</taxon>
        <taxon>Cladocera</taxon>
        <taxon>Anomopoda</taxon>
        <taxon>Daphniidae</taxon>
        <taxon>Daphnia</taxon>
    </lineage>
</organism>
<evidence type="ECO:0000313" key="2">
    <source>
        <dbReference type="Proteomes" id="UP001234178"/>
    </source>
</evidence>
<comment type="caution">
    <text evidence="1">The sequence shown here is derived from an EMBL/GenBank/DDBJ whole genome shotgun (WGS) entry which is preliminary data.</text>
</comment>
<proteinExistence type="predicted"/>
<dbReference type="EMBL" id="JAOYFB010000038">
    <property type="protein sequence ID" value="KAK4026929.1"/>
    <property type="molecule type" value="Genomic_DNA"/>
</dbReference>
<protein>
    <submittedName>
        <fullName evidence="1">Uncharacterized protein</fullName>
    </submittedName>
</protein>
<reference evidence="1 2" key="1">
    <citation type="journal article" date="2023" name="Nucleic Acids Res.">
        <title>The hologenome of Daphnia magna reveals possible DNA methylation and microbiome-mediated evolution of the host genome.</title>
        <authorList>
            <person name="Chaturvedi A."/>
            <person name="Li X."/>
            <person name="Dhandapani V."/>
            <person name="Marshall H."/>
            <person name="Kissane S."/>
            <person name="Cuenca-Cambronero M."/>
            <person name="Asole G."/>
            <person name="Calvet F."/>
            <person name="Ruiz-Romero M."/>
            <person name="Marangio P."/>
            <person name="Guigo R."/>
            <person name="Rago D."/>
            <person name="Mirbahai L."/>
            <person name="Eastwood N."/>
            <person name="Colbourne J.K."/>
            <person name="Zhou J."/>
            <person name="Mallon E."/>
            <person name="Orsini L."/>
        </authorList>
    </citation>
    <scope>NUCLEOTIDE SEQUENCE [LARGE SCALE GENOMIC DNA]</scope>
    <source>
        <strain evidence="1">LRV0_1</strain>
    </source>
</reference>
<gene>
    <name evidence="1" type="ORF">OUZ56_015952</name>
</gene>
<keyword evidence="2" id="KW-1185">Reference proteome</keyword>